<proteinExistence type="predicted"/>
<accession>A0ABN8CSS6</accession>
<keyword evidence="2" id="KW-1185">Reference proteome</keyword>
<evidence type="ECO:0000313" key="1">
    <source>
        <dbReference type="EMBL" id="CAH0515967.1"/>
    </source>
</evidence>
<dbReference type="CDD" id="cd09272">
    <property type="entry name" value="RNase_HI_RT_Ty1"/>
    <property type="match status" value="1"/>
</dbReference>
<reference evidence="1 2" key="1">
    <citation type="submission" date="2021-11" db="EMBL/GenBank/DDBJ databases">
        <authorList>
            <person name="Islam A."/>
            <person name="Islam S."/>
            <person name="Flora M.S."/>
            <person name="Rahman M."/>
            <person name="Ziaur R.M."/>
            <person name="Epstein J.H."/>
            <person name="Hassan M."/>
            <person name="Klassen M."/>
            <person name="Woodard K."/>
            <person name="Webb A."/>
            <person name="Webby R.J."/>
            <person name="El Zowalaty M.E."/>
        </authorList>
    </citation>
    <scope>NUCLEOTIDE SEQUENCE [LARGE SCALE GENOMIC DNA]</scope>
    <source>
        <strain evidence="1">Pbs1</strain>
    </source>
</reference>
<name>A0ABN8CSS6_9STRA</name>
<dbReference type="Proteomes" id="UP001158986">
    <property type="component" value="Unassembled WGS sequence"/>
</dbReference>
<comment type="caution">
    <text evidence="1">The sequence shown here is derived from an EMBL/GenBank/DDBJ whole genome shotgun (WGS) entry which is preliminary data.</text>
</comment>
<organism evidence="1 2">
    <name type="scientific">Peronospora belbahrii</name>
    <dbReference type="NCBI Taxonomy" id="622444"/>
    <lineage>
        <taxon>Eukaryota</taxon>
        <taxon>Sar</taxon>
        <taxon>Stramenopiles</taxon>
        <taxon>Oomycota</taxon>
        <taxon>Peronosporomycetes</taxon>
        <taxon>Peronosporales</taxon>
        <taxon>Peronosporaceae</taxon>
        <taxon>Peronospora</taxon>
    </lineage>
</organism>
<sequence length="132" mass="15247">MKETRSIWRAGATRTMPDSMSFTGRVLAIVQWVCKKETGVPLLTMEAKFASALHVGRDLLVLRELMREIGFQVESPMSMLMDNQATIRQLETEGSMLYLNHVDVRLKFMRDYARKDIVKPKSMESRLMKATY</sequence>
<evidence type="ECO:0000313" key="2">
    <source>
        <dbReference type="Proteomes" id="UP001158986"/>
    </source>
</evidence>
<dbReference type="EMBL" id="CAKLCB010000151">
    <property type="protein sequence ID" value="CAH0515967.1"/>
    <property type="molecule type" value="Genomic_DNA"/>
</dbReference>
<protein>
    <submittedName>
        <fullName evidence="1">Uncharacterized protein</fullName>
    </submittedName>
</protein>
<gene>
    <name evidence="1" type="ORF">PBS001_LOCUS2653</name>
</gene>